<accession>A0A6T0R426</accession>
<dbReference type="EMBL" id="HBNR01003598">
    <property type="protein sequence ID" value="CAE4562901.1"/>
    <property type="molecule type" value="Transcribed_RNA"/>
</dbReference>
<dbReference type="EMBL" id="HBNR01003597">
    <property type="protein sequence ID" value="CAE4562900.1"/>
    <property type="molecule type" value="Transcribed_RNA"/>
</dbReference>
<gene>
    <name evidence="2" type="ORF">AMON00008_LOCUS2519</name>
    <name evidence="3" type="ORF">AMON00008_LOCUS2520</name>
</gene>
<protein>
    <submittedName>
        <fullName evidence="3">Uncharacterized protein</fullName>
    </submittedName>
</protein>
<evidence type="ECO:0000313" key="2">
    <source>
        <dbReference type="EMBL" id="CAE4562900.1"/>
    </source>
</evidence>
<reference evidence="3" key="1">
    <citation type="submission" date="2021-01" db="EMBL/GenBank/DDBJ databases">
        <authorList>
            <person name="Corre E."/>
            <person name="Pelletier E."/>
            <person name="Niang G."/>
            <person name="Scheremetjew M."/>
            <person name="Finn R."/>
            <person name="Kale V."/>
            <person name="Holt S."/>
            <person name="Cochrane G."/>
            <person name="Meng A."/>
            <person name="Brown T."/>
            <person name="Cohen L."/>
        </authorList>
    </citation>
    <scope>NUCLEOTIDE SEQUENCE</scope>
    <source>
        <strain evidence="3">CCMP3105</strain>
    </source>
</reference>
<proteinExistence type="predicted"/>
<evidence type="ECO:0000313" key="3">
    <source>
        <dbReference type="EMBL" id="CAE4562901.1"/>
    </source>
</evidence>
<feature type="transmembrane region" description="Helical" evidence="1">
    <location>
        <begin position="41"/>
        <end position="57"/>
    </location>
</feature>
<keyword evidence="1" id="KW-1133">Transmembrane helix</keyword>
<name>A0A6T0R426_9DINO</name>
<feature type="transmembrane region" description="Helical" evidence="1">
    <location>
        <begin position="18"/>
        <end position="35"/>
    </location>
</feature>
<feature type="transmembrane region" description="Helical" evidence="1">
    <location>
        <begin position="77"/>
        <end position="95"/>
    </location>
</feature>
<evidence type="ECO:0000256" key="1">
    <source>
        <dbReference type="SAM" id="Phobius"/>
    </source>
</evidence>
<feature type="transmembrane region" description="Helical" evidence="1">
    <location>
        <begin position="101"/>
        <end position="121"/>
    </location>
</feature>
<sequence>MKSDEPAAAPYDPALRRWMLSVILGQVVVCLLRLWLLWDVWGGFVMALSIALGYYALREDLPSSLVCLWGFVNAYEAAWDTVTGTVSLVMNLVWFRLTECLVIVVIPLADILGTVVAWQLFKDRELRRVGMLTPVVQKNRRGQRVPEGA</sequence>
<dbReference type="AlphaFoldDB" id="A0A6T0R426"/>
<organism evidence="3">
    <name type="scientific">Alexandrium monilatum</name>
    <dbReference type="NCBI Taxonomy" id="311494"/>
    <lineage>
        <taxon>Eukaryota</taxon>
        <taxon>Sar</taxon>
        <taxon>Alveolata</taxon>
        <taxon>Dinophyceae</taxon>
        <taxon>Gonyaulacales</taxon>
        <taxon>Pyrocystaceae</taxon>
        <taxon>Alexandrium</taxon>
    </lineage>
</organism>
<keyword evidence="1" id="KW-0472">Membrane</keyword>
<keyword evidence="1" id="KW-0812">Transmembrane</keyword>